<dbReference type="AlphaFoldDB" id="A0A330GZF9"/>
<evidence type="ECO:0000313" key="2">
    <source>
        <dbReference type="EMBL" id="RAZ78326.1"/>
    </source>
</evidence>
<evidence type="ECO:0000256" key="1">
    <source>
        <dbReference type="SAM" id="MobiDB-lite"/>
    </source>
</evidence>
<dbReference type="OrthoDB" id="8276977at2"/>
<name>A0A330GZF9_9HYPH</name>
<reference evidence="2 3" key="2">
    <citation type="submission" date="2018-07" db="EMBL/GenBank/DDBJ databases">
        <title>Diversity of Mesorhizobium strains in Brazil.</title>
        <authorList>
            <person name="Helene L.C.F."/>
            <person name="Dall'Agnol R."/>
            <person name="Delamuta J.R.M."/>
            <person name="Hungria M."/>
        </authorList>
    </citation>
    <scope>NUCLEOTIDE SEQUENCE [LARGE SCALE GENOMIC DNA]</scope>
    <source>
        <strain evidence="2 3">CNPSo 3140</strain>
    </source>
</reference>
<evidence type="ECO:0008006" key="4">
    <source>
        <dbReference type="Google" id="ProtNLM"/>
    </source>
</evidence>
<sequence>MVSAALFDLLPDFGSRAPHANQAATPREAGHMPAAPAAQAPQAPRADIGALIAEAVADAEATLEARLALAHQAALDAERQASDDAARAFLESFGGDLGAAVATRIEAMERRIAELTGATVARIIGGLLSDELQERSLQALSRTIGAAVADNEAVRIGVRGPLSLFEPLKAALGSRAANLDFAEAPGFDLTVSIDETVFETRIAEWSASLSEVLS</sequence>
<proteinExistence type="predicted"/>
<comment type="caution">
    <text evidence="2">The sequence shown here is derived from an EMBL/GenBank/DDBJ whole genome shotgun (WGS) entry which is preliminary data.</text>
</comment>
<accession>A0A330GZF9</accession>
<protein>
    <recommendedName>
        <fullName evidence="4">Flagellar assembly protein FliH/Type III secretion system HrpE domain-containing protein</fullName>
    </recommendedName>
</protein>
<reference evidence="3" key="1">
    <citation type="submission" date="2018-06" db="EMBL/GenBank/DDBJ databases">
        <authorList>
            <person name="Helene L.C."/>
            <person name="Dall'Agnol R."/>
            <person name="Delamuta J.R."/>
            <person name="Hungria M."/>
        </authorList>
    </citation>
    <scope>NUCLEOTIDE SEQUENCE [LARGE SCALE GENOMIC DNA]</scope>
    <source>
        <strain evidence="3">CNPSo 3140</strain>
    </source>
</reference>
<gene>
    <name evidence="2" type="ORF">DPM35_07045</name>
</gene>
<feature type="region of interest" description="Disordered" evidence="1">
    <location>
        <begin position="18"/>
        <end position="40"/>
    </location>
</feature>
<organism evidence="2 3">
    <name type="scientific">Mesorhizobium atlanticum</name>
    <dbReference type="NCBI Taxonomy" id="2233532"/>
    <lineage>
        <taxon>Bacteria</taxon>
        <taxon>Pseudomonadati</taxon>
        <taxon>Pseudomonadota</taxon>
        <taxon>Alphaproteobacteria</taxon>
        <taxon>Hyphomicrobiales</taxon>
        <taxon>Phyllobacteriaceae</taxon>
        <taxon>Mesorhizobium</taxon>
    </lineage>
</organism>
<dbReference type="RefSeq" id="WP_112126581.1">
    <property type="nucleotide sequence ID" value="NZ_QMBQ01000002.1"/>
</dbReference>
<dbReference type="EMBL" id="QMBQ01000002">
    <property type="protein sequence ID" value="RAZ78326.1"/>
    <property type="molecule type" value="Genomic_DNA"/>
</dbReference>
<keyword evidence="3" id="KW-1185">Reference proteome</keyword>
<dbReference type="Proteomes" id="UP000251956">
    <property type="component" value="Unassembled WGS sequence"/>
</dbReference>
<evidence type="ECO:0000313" key="3">
    <source>
        <dbReference type="Proteomes" id="UP000251956"/>
    </source>
</evidence>